<evidence type="ECO:0000313" key="3">
    <source>
        <dbReference type="EMBL" id="MBR8827046.1"/>
    </source>
</evidence>
<dbReference type="CDD" id="cd00761">
    <property type="entry name" value="Glyco_tranf_GTA_type"/>
    <property type="match status" value="1"/>
</dbReference>
<dbReference type="Pfam" id="PF00535">
    <property type="entry name" value="Glycos_transf_2"/>
    <property type="match status" value="1"/>
</dbReference>
<dbReference type="InterPro" id="IPR001173">
    <property type="entry name" value="Glyco_trans_2-like"/>
</dbReference>
<evidence type="ECO:0000259" key="2">
    <source>
        <dbReference type="Pfam" id="PF00535"/>
    </source>
</evidence>
<sequence>MLLTNLSTQNLFFSICIPQYNRTSFLIEACKVLASQTFKDFEVCISDDCSTDGKEQDLINYLQSSGLSFIYKKQETNLRYDSNMKESIALAKGKYCFLHGNDDCLASNTTLEDLYQEIQKYESIGAIITNFEDWETGEKNWRIRQSNLVGSGVEIAVTHFRNLAFVTGILVDRELAQKHTTNKWDGSEMYQMYIISRIIASGHSLLELDMSAARKDIQITGESVDSYIKPKLDPCPIIERKLPMVQIGRLIADAIDPYLDNSNRSRLLEKIFLQLYLFTYPFWIIEYRKVQSWKYSLGLCLGFQPKNTFLGLDIGWLRTIRLYLVYVIICLVGLITPINLFKQIKPILFAISKTLFSSQKNNLNLKESV</sequence>
<dbReference type="Gene3D" id="3.90.550.10">
    <property type="entry name" value="Spore Coat Polysaccharide Biosynthesis Protein SpsA, Chain A"/>
    <property type="match status" value="1"/>
</dbReference>
<dbReference type="Proteomes" id="UP000767446">
    <property type="component" value="Unassembled WGS sequence"/>
</dbReference>
<reference evidence="3" key="1">
    <citation type="submission" date="2021-02" db="EMBL/GenBank/DDBJ databases">
        <title>Metagenome analyses of Stigonema ocellatum DSM 106950, Chlorogloea purpurea SAG 13.99 and Gomphosphaeria aponina DSM 107014.</title>
        <authorList>
            <person name="Marter P."/>
            <person name="Huang S."/>
        </authorList>
    </citation>
    <scope>NUCLEOTIDE SEQUENCE</scope>
    <source>
        <strain evidence="3">JP213</strain>
    </source>
</reference>
<evidence type="ECO:0000313" key="4">
    <source>
        <dbReference type="Proteomes" id="UP000767446"/>
    </source>
</evidence>
<dbReference type="InterPro" id="IPR029044">
    <property type="entry name" value="Nucleotide-diphossugar_trans"/>
</dbReference>
<comment type="caution">
    <text evidence="3">The sequence shown here is derived from an EMBL/GenBank/DDBJ whole genome shotgun (WGS) entry which is preliminary data.</text>
</comment>
<proteinExistence type="predicted"/>
<evidence type="ECO:0000256" key="1">
    <source>
        <dbReference type="SAM" id="Phobius"/>
    </source>
</evidence>
<dbReference type="GO" id="GO:0016758">
    <property type="term" value="F:hexosyltransferase activity"/>
    <property type="evidence" value="ECO:0007669"/>
    <property type="project" value="UniProtKB-ARBA"/>
</dbReference>
<feature type="transmembrane region" description="Helical" evidence="1">
    <location>
        <begin position="320"/>
        <end position="341"/>
    </location>
</feature>
<keyword evidence="1" id="KW-0472">Membrane</keyword>
<feature type="domain" description="Glycosyltransferase 2-like" evidence="2">
    <location>
        <begin position="14"/>
        <end position="146"/>
    </location>
</feature>
<organism evidence="3 4">
    <name type="scientific">Gomphosphaeria aponina SAG 52.96 = DSM 107014</name>
    <dbReference type="NCBI Taxonomy" id="1521640"/>
    <lineage>
        <taxon>Bacteria</taxon>
        <taxon>Bacillati</taxon>
        <taxon>Cyanobacteriota</taxon>
        <taxon>Cyanophyceae</taxon>
        <taxon>Oscillatoriophycideae</taxon>
        <taxon>Chroococcales</taxon>
        <taxon>Gomphosphaeriaceae</taxon>
        <taxon>Gomphosphaeria</taxon>
    </lineage>
</organism>
<keyword evidence="1" id="KW-1133">Transmembrane helix</keyword>
<keyword evidence="1" id="KW-0812">Transmembrane</keyword>
<dbReference type="EMBL" id="JADQBC010000018">
    <property type="protein sequence ID" value="MBR8827046.1"/>
    <property type="molecule type" value="Genomic_DNA"/>
</dbReference>
<dbReference type="PANTHER" id="PTHR22916">
    <property type="entry name" value="GLYCOSYLTRANSFERASE"/>
    <property type="match status" value="1"/>
</dbReference>
<dbReference type="SUPFAM" id="SSF53448">
    <property type="entry name" value="Nucleotide-diphospho-sugar transferases"/>
    <property type="match status" value="1"/>
</dbReference>
<gene>
    <name evidence="3" type="ORF">DSM107014_03915</name>
</gene>
<accession>A0A941GVQ3</accession>
<dbReference type="PANTHER" id="PTHR22916:SF3">
    <property type="entry name" value="UDP-GLCNAC:BETAGAL BETA-1,3-N-ACETYLGLUCOSAMINYLTRANSFERASE-LIKE PROTEIN 1"/>
    <property type="match status" value="1"/>
</dbReference>
<protein>
    <submittedName>
        <fullName evidence="3">Glycosyltransferase family 2 protein</fullName>
    </submittedName>
</protein>
<name>A0A941GVQ3_9CHRO</name>
<dbReference type="AlphaFoldDB" id="A0A941GVQ3"/>